<comment type="caution">
    <text evidence="2">The sequence shown here is derived from an EMBL/GenBank/DDBJ whole genome shotgun (WGS) entry which is preliminary data.</text>
</comment>
<dbReference type="EMBL" id="JASNWA010000006">
    <property type="protein sequence ID" value="KAK3175045.1"/>
    <property type="molecule type" value="Genomic_DNA"/>
</dbReference>
<name>A0AAD9ZBC4_9LECA</name>
<dbReference type="PROSITE" id="PS50097">
    <property type="entry name" value="BTB"/>
    <property type="match status" value="1"/>
</dbReference>
<dbReference type="InterPro" id="IPR000210">
    <property type="entry name" value="BTB/POZ_dom"/>
</dbReference>
<dbReference type="InterPro" id="IPR011333">
    <property type="entry name" value="SKP1/BTB/POZ_sf"/>
</dbReference>
<evidence type="ECO:0000259" key="1">
    <source>
        <dbReference type="PROSITE" id="PS50097"/>
    </source>
</evidence>
<keyword evidence="3" id="KW-1185">Reference proteome</keyword>
<protein>
    <recommendedName>
        <fullName evidence="1">BTB domain-containing protein</fullName>
    </recommendedName>
</protein>
<dbReference type="Proteomes" id="UP001276659">
    <property type="component" value="Unassembled WGS sequence"/>
</dbReference>
<sequence length="200" mass="21958">MAELRDNKQSTIVEIVADGDVILVVGPEKLKLRVHSLFLKVASRPFSAIFGPDWKEGHSLFGRDGPVELPLPEENGAALKLICAIIHHRNNMVPQTLAAGDVLGIAVTADKYDCIDALKFASGNWLQPRQNKAGDLMLLTAAAYLFQNAPAFKEVTKAMILNYGGPYLALSCEEVESAMAWSVFCEYLNDQLGYLEYVTD</sequence>
<dbReference type="SUPFAM" id="SSF54695">
    <property type="entry name" value="POZ domain"/>
    <property type="match status" value="1"/>
</dbReference>
<evidence type="ECO:0000313" key="2">
    <source>
        <dbReference type="EMBL" id="KAK3175045.1"/>
    </source>
</evidence>
<organism evidence="2 3">
    <name type="scientific">Lepraria neglecta</name>
    <dbReference type="NCBI Taxonomy" id="209136"/>
    <lineage>
        <taxon>Eukaryota</taxon>
        <taxon>Fungi</taxon>
        <taxon>Dikarya</taxon>
        <taxon>Ascomycota</taxon>
        <taxon>Pezizomycotina</taxon>
        <taxon>Lecanoromycetes</taxon>
        <taxon>OSLEUM clade</taxon>
        <taxon>Lecanoromycetidae</taxon>
        <taxon>Lecanorales</taxon>
        <taxon>Lecanorineae</taxon>
        <taxon>Stereocaulaceae</taxon>
        <taxon>Lepraria</taxon>
    </lineage>
</organism>
<proteinExistence type="predicted"/>
<accession>A0AAD9ZBC4</accession>
<reference evidence="2" key="1">
    <citation type="submission" date="2022-11" db="EMBL/GenBank/DDBJ databases">
        <title>Chromosomal genome sequence assembly and mating type (MAT) locus characterization of the leprose asexual lichenized fungus Lepraria neglecta (Nyl.) Erichsen.</title>
        <authorList>
            <person name="Allen J.L."/>
            <person name="Pfeffer B."/>
        </authorList>
    </citation>
    <scope>NUCLEOTIDE SEQUENCE</scope>
    <source>
        <strain evidence="2">Allen 5258</strain>
    </source>
</reference>
<dbReference type="AlphaFoldDB" id="A0AAD9ZBC4"/>
<dbReference type="Gene3D" id="3.30.710.10">
    <property type="entry name" value="Potassium Channel Kv1.1, Chain A"/>
    <property type="match status" value="1"/>
</dbReference>
<evidence type="ECO:0000313" key="3">
    <source>
        <dbReference type="Proteomes" id="UP001276659"/>
    </source>
</evidence>
<feature type="domain" description="BTB" evidence="1">
    <location>
        <begin position="19"/>
        <end position="95"/>
    </location>
</feature>
<gene>
    <name evidence="2" type="ORF">OEA41_002291</name>
</gene>